<feature type="domain" description="ABC-2 type transporter transmembrane" evidence="7">
    <location>
        <begin position="27"/>
        <end position="376"/>
    </location>
</feature>
<evidence type="ECO:0000256" key="2">
    <source>
        <dbReference type="ARBA" id="ARBA00022475"/>
    </source>
</evidence>
<dbReference type="AlphaFoldDB" id="A0A1I1Y089"/>
<dbReference type="RefSeq" id="WP_046230543.1">
    <property type="nucleotide sequence ID" value="NZ_FONN01000001.1"/>
</dbReference>
<keyword evidence="3 6" id="KW-0812">Transmembrane</keyword>
<evidence type="ECO:0000313" key="8">
    <source>
        <dbReference type="EMBL" id="SFE13077.1"/>
    </source>
</evidence>
<feature type="transmembrane region" description="Helical" evidence="6">
    <location>
        <begin position="193"/>
        <end position="215"/>
    </location>
</feature>
<evidence type="ECO:0000256" key="4">
    <source>
        <dbReference type="ARBA" id="ARBA00022989"/>
    </source>
</evidence>
<accession>A0A1I1Y089</accession>
<comment type="subcellular location">
    <subcellularLocation>
        <location evidence="1">Cell membrane</location>
        <topology evidence="1">Multi-pass membrane protein</topology>
    </subcellularLocation>
</comment>
<keyword evidence="5 6" id="KW-0472">Membrane</keyword>
<evidence type="ECO:0000313" key="9">
    <source>
        <dbReference type="Proteomes" id="UP000183410"/>
    </source>
</evidence>
<dbReference type="Pfam" id="PF12698">
    <property type="entry name" value="ABC2_membrane_3"/>
    <property type="match status" value="1"/>
</dbReference>
<dbReference type="GO" id="GO:0140359">
    <property type="term" value="F:ABC-type transporter activity"/>
    <property type="evidence" value="ECO:0007669"/>
    <property type="project" value="InterPro"/>
</dbReference>
<organism evidence="8 9">
    <name type="scientific">Paenibacillus algorifonticola</name>
    <dbReference type="NCBI Taxonomy" id="684063"/>
    <lineage>
        <taxon>Bacteria</taxon>
        <taxon>Bacillati</taxon>
        <taxon>Bacillota</taxon>
        <taxon>Bacilli</taxon>
        <taxon>Bacillales</taxon>
        <taxon>Paenibacillaceae</taxon>
        <taxon>Paenibacillus</taxon>
    </lineage>
</organism>
<keyword evidence="9" id="KW-1185">Reference proteome</keyword>
<dbReference type="GO" id="GO:0005886">
    <property type="term" value="C:plasma membrane"/>
    <property type="evidence" value="ECO:0007669"/>
    <property type="project" value="UniProtKB-SubCell"/>
</dbReference>
<name>A0A1I1Y089_9BACL</name>
<evidence type="ECO:0000256" key="6">
    <source>
        <dbReference type="SAM" id="Phobius"/>
    </source>
</evidence>
<reference evidence="9" key="1">
    <citation type="submission" date="2016-10" db="EMBL/GenBank/DDBJ databases">
        <authorList>
            <person name="Varghese N."/>
            <person name="Submissions S."/>
        </authorList>
    </citation>
    <scope>NUCLEOTIDE SEQUENCE [LARGE SCALE GENOMIC DNA]</scope>
    <source>
        <strain evidence="9">CGMCC 1.10223</strain>
    </source>
</reference>
<dbReference type="PANTHER" id="PTHR30294">
    <property type="entry name" value="MEMBRANE COMPONENT OF ABC TRANSPORTER YHHJ-RELATED"/>
    <property type="match status" value="1"/>
</dbReference>
<evidence type="ECO:0000256" key="1">
    <source>
        <dbReference type="ARBA" id="ARBA00004651"/>
    </source>
</evidence>
<dbReference type="EMBL" id="FONN01000001">
    <property type="protein sequence ID" value="SFE13077.1"/>
    <property type="molecule type" value="Genomic_DNA"/>
</dbReference>
<protein>
    <submittedName>
        <fullName evidence="8">ABC-2 family transporter protein</fullName>
    </submittedName>
</protein>
<dbReference type="PANTHER" id="PTHR30294:SF29">
    <property type="entry name" value="MULTIDRUG ABC TRANSPORTER PERMEASE YBHS-RELATED"/>
    <property type="match status" value="1"/>
</dbReference>
<dbReference type="InterPro" id="IPR013525">
    <property type="entry name" value="ABC2_TM"/>
</dbReference>
<sequence>MRTWWITLTYEWIKMSRMHALLVVLAALPLLLIYLLGSAFDSEIKPAKVAVYNADQGAMREGVDAFWQGADILPYVRPAVLSSEARVREAVQGGTADYGVIIPADYSDKLAAGESVSWHTFDGHDGRKNIAAHSIVRSYLSQVNMKAAAFKVLGPESLSGLESRHTDAAALVKVQTLGGGSDQSFGSISAIQYYSVAYLVMFLQYGGMTGAISLLRQKREGTLQRLYGIPASFSAVVAGIISGAALLGVMQTIIIIVFTKYVYGVDWGGAYWGIALISLLTIIAGSGLALTIASFANTVKTMQTLFNTMLFSMTFVSGGMIAMIQNKLGLISKLNINFWANAALRGLMDGSSRVLVWQNIGILAAIAAVLAIFAIIRLPKVVKQHA</sequence>
<evidence type="ECO:0000259" key="7">
    <source>
        <dbReference type="Pfam" id="PF12698"/>
    </source>
</evidence>
<feature type="transmembrane region" description="Helical" evidence="6">
    <location>
        <begin position="355"/>
        <end position="376"/>
    </location>
</feature>
<dbReference type="InterPro" id="IPR051449">
    <property type="entry name" value="ABC-2_transporter_component"/>
</dbReference>
<feature type="transmembrane region" description="Helical" evidence="6">
    <location>
        <begin position="227"/>
        <end position="258"/>
    </location>
</feature>
<keyword evidence="2" id="KW-1003">Cell membrane</keyword>
<proteinExistence type="predicted"/>
<evidence type="ECO:0000256" key="3">
    <source>
        <dbReference type="ARBA" id="ARBA00022692"/>
    </source>
</evidence>
<gene>
    <name evidence="8" type="ORF">SAMN04487969_101218</name>
</gene>
<keyword evidence="4 6" id="KW-1133">Transmembrane helix</keyword>
<feature type="transmembrane region" description="Helical" evidence="6">
    <location>
        <begin position="305"/>
        <end position="324"/>
    </location>
</feature>
<dbReference type="Proteomes" id="UP000183410">
    <property type="component" value="Unassembled WGS sequence"/>
</dbReference>
<feature type="transmembrane region" description="Helical" evidence="6">
    <location>
        <begin position="270"/>
        <end position="293"/>
    </location>
</feature>
<evidence type="ECO:0000256" key="5">
    <source>
        <dbReference type="ARBA" id="ARBA00023136"/>
    </source>
</evidence>